<dbReference type="EMBL" id="GBRH01195406">
    <property type="protein sequence ID" value="JAE02490.1"/>
    <property type="molecule type" value="Transcribed_RNA"/>
</dbReference>
<proteinExistence type="predicted"/>
<sequence length="26" mass="2742">MALRSLGLLCAARAEQPERARAIGST</sequence>
<name>A0A0A9EP23_ARUDO</name>
<protein>
    <submittedName>
        <fullName evidence="1">Uncharacterized protein</fullName>
    </submittedName>
</protein>
<organism evidence="1">
    <name type="scientific">Arundo donax</name>
    <name type="common">Giant reed</name>
    <name type="synonym">Donax arundinaceus</name>
    <dbReference type="NCBI Taxonomy" id="35708"/>
    <lineage>
        <taxon>Eukaryota</taxon>
        <taxon>Viridiplantae</taxon>
        <taxon>Streptophyta</taxon>
        <taxon>Embryophyta</taxon>
        <taxon>Tracheophyta</taxon>
        <taxon>Spermatophyta</taxon>
        <taxon>Magnoliopsida</taxon>
        <taxon>Liliopsida</taxon>
        <taxon>Poales</taxon>
        <taxon>Poaceae</taxon>
        <taxon>PACMAD clade</taxon>
        <taxon>Arundinoideae</taxon>
        <taxon>Arundineae</taxon>
        <taxon>Arundo</taxon>
    </lineage>
</organism>
<evidence type="ECO:0000313" key="1">
    <source>
        <dbReference type="EMBL" id="JAE02490.1"/>
    </source>
</evidence>
<dbReference type="AlphaFoldDB" id="A0A0A9EP23"/>
<accession>A0A0A9EP23</accession>
<reference evidence="1" key="1">
    <citation type="submission" date="2014-09" db="EMBL/GenBank/DDBJ databases">
        <authorList>
            <person name="Magalhaes I.L.F."/>
            <person name="Oliveira U."/>
            <person name="Santos F.R."/>
            <person name="Vidigal T.H.D.A."/>
            <person name="Brescovit A.D."/>
            <person name="Santos A.J."/>
        </authorList>
    </citation>
    <scope>NUCLEOTIDE SEQUENCE</scope>
    <source>
        <tissue evidence="1">Shoot tissue taken approximately 20 cm above the soil surface</tissue>
    </source>
</reference>
<reference evidence="1" key="2">
    <citation type="journal article" date="2015" name="Data Brief">
        <title>Shoot transcriptome of the giant reed, Arundo donax.</title>
        <authorList>
            <person name="Barrero R.A."/>
            <person name="Guerrero F.D."/>
            <person name="Moolhuijzen P."/>
            <person name="Goolsby J.A."/>
            <person name="Tidwell J."/>
            <person name="Bellgard S.E."/>
            <person name="Bellgard M.I."/>
        </authorList>
    </citation>
    <scope>NUCLEOTIDE SEQUENCE</scope>
    <source>
        <tissue evidence="1">Shoot tissue taken approximately 20 cm above the soil surface</tissue>
    </source>
</reference>